<gene>
    <name evidence="2" type="ORF">ACFOLH_02070</name>
</gene>
<feature type="transmembrane region" description="Helical" evidence="1">
    <location>
        <begin position="151"/>
        <end position="169"/>
    </location>
</feature>
<accession>A0ABV7WBD4</accession>
<dbReference type="RefSeq" id="WP_340292414.1">
    <property type="nucleotide sequence ID" value="NZ_JBBEOI010000071.1"/>
</dbReference>
<keyword evidence="1" id="KW-0472">Membrane</keyword>
<keyword evidence="1" id="KW-0812">Transmembrane</keyword>
<feature type="transmembrane region" description="Helical" evidence="1">
    <location>
        <begin position="122"/>
        <end position="145"/>
    </location>
</feature>
<feature type="transmembrane region" description="Helical" evidence="1">
    <location>
        <begin position="236"/>
        <end position="255"/>
    </location>
</feature>
<proteinExistence type="predicted"/>
<keyword evidence="1" id="KW-1133">Transmembrane helix</keyword>
<feature type="transmembrane region" description="Helical" evidence="1">
    <location>
        <begin position="176"/>
        <end position="197"/>
    </location>
</feature>
<dbReference type="Proteomes" id="UP001595685">
    <property type="component" value="Unassembled WGS sequence"/>
</dbReference>
<feature type="transmembrane region" description="Helical" evidence="1">
    <location>
        <begin position="12"/>
        <end position="35"/>
    </location>
</feature>
<dbReference type="EMBL" id="JBHRWW010000001">
    <property type="protein sequence ID" value="MFC3687123.1"/>
    <property type="molecule type" value="Genomic_DNA"/>
</dbReference>
<keyword evidence="3" id="KW-1185">Reference proteome</keyword>
<feature type="transmembrane region" description="Helical" evidence="1">
    <location>
        <begin position="67"/>
        <end position="87"/>
    </location>
</feature>
<name>A0ABV7WBD4_9MICO</name>
<evidence type="ECO:0000313" key="2">
    <source>
        <dbReference type="EMBL" id="MFC3687123.1"/>
    </source>
</evidence>
<comment type="caution">
    <text evidence="2">The sequence shown here is derived from an EMBL/GenBank/DDBJ whole genome shotgun (WGS) entry which is preliminary data.</text>
</comment>
<protein>
    <submittedName>
        <fullName evidence="2">Uncharacterized protein</fullName>
    </submittedName>
</protein>
<sequence>MPEAPWHDARVLARLLVLLGALVAAAAVALLPLLLRDVDGRWWIPAAYVAVVAAVGYGWTRLLQVPVGWGVGWVVTLTGAVGAVVVSLGGQDALRWVPSVFALGIIGAFVHQMGRRDGRPRLVESVSATVTGQAVVLLGTGWLVADAGTGSVGAAVAGGLGCAAAALTMTLPWPRALTLPLSVLSGGLLAGAASSGLPSLPGVVEALVVGAVAGGTTAGMHVLLYRQPTTSHRRAAVSAGAACVLAAGLAVHVGARLTLP</sequence>
<feature type="transmembrane region" description="Helical" evidence="1">
    <location>
        <begin position="203"/>
        <end position="224"/>
    </location>
</feature>
<feature type="transmembrane region" description="Helical" evidence="1">
    <location>
        <begin position="41"/>
        <end position="60"/>
    </location>
</feature>
<evidence type="ECO:0000256" key="1">
    <source>
        <dbReference type="SAM" id="Phobius"/>
    </source>
</evidence>
<organism evidence="2 3">
    <name type="scientific">Aquipuribacter hungaricus</name>
    <dbReference type="NCBI Taxonomy" id="545624"/>
    <lineage>
        <taxon>Bacteria</taxon>
        <taxon>Bacillati</taxon>
        <taxon>Actinomycetota</taxon>
        <taxon>Actinomycetes</taxon>
        <taxon>Micrococcales</taxon>
        <taxon>Intrasporangiaceae</taxon>
        <taxon>Aquipuribacter</taxon>
    </lineage>
</organism>
<reference evidence="3" key="1">
    <citation type="journal article" date="2019" name="Int. J. Syst. Evol. Microbiol.">
        <title>The Global Catalogue of Microorganisms (GCM) 10K type strain sequencing project: providing services to taxonomists for standard genome sequencing and annotation.</title>
        <authorList>
            <consortium name="The Broad Institute Genomics Platform"/>
            <consortium name="The Broad Institute Genome Sequencing Center for Infectious Disease"/>
            <person name="Wu L."/>
            <person name="Ma J."/>
        </authorList>
    </citation>
    <scope>NUCLEOTIDE SEQUENCE [LARGE SCALE GENOMIC DNA]</scope>
    <source>
        <strain evidence="3">NCAIM B.02333</strain>
    </source>
</reference>
<evidence type="ECO:0000313" key="3">
    <source>
        <dbReference type="Proteomes" id="UP001595685"/>
    </source>
</evidence>
<feature type="transmembrane region" description="Helical" evidence="1">
    <location>
        <begin position="93"/>
        <end position="110"/>
    </location>
</feature>